<protein>
    <submittedName>
        <fullName evidence="1">Uncharacterized protein</fullName>
    </submittedName>
</protein>
<organism evidence="1 2">
    <name type="scientific">Phytomonospora endophytica</name>
    <dbReference type="NCBI Taxonomy" id="714109"/>
    <lineage>
        <taxon>Bacteria</taxon>
        <taxon>Bacillati</taxon>
        <taxon>Actinomycetota</taxon>
        <taxon>Actinomycetes</taxon>
        <taxon>Micromonosporales</taxon>
        <taxon>Micromonosporaceae</taxon>
        <taxon>Phytomonospora</taxon>
    </lineage>
</organism>
<keyword evidence="2" id="KW-1185">Reference proteome</keyword>
<evidence type="ECO:0000313" key="2">
    <source>
        <dbReference type="Proteomes" id="UP000548476"/>
    </source>
</evidence>
<comment type="caution">
    <text evidence="1">The sequence shown here is derived from an EMBL/GenBank/DDBJ whole genome shotgun (WGS) entry which is preliminary data.</text>
</comment>
<reference evidence="1 2" key="1">
    <citation type="submission" date="2020-08" db="EMBL/GenBank/DDBJ databases">
        <title>Genomic Encyclopedia of Type Strains, Phase IV (KMG-IV): sequencing the most valuable type-strain genomes for metagenomic binning, comparative biology and taxonomic classification.</title>
        <authorList>
            <person name="Goeker M."/>
        </authorList>
    </citation>
    <scope>NUCLEOTIDE SEQUENCE [LARGE SCALE GENOMIC DNA]</scope>
    <source>
        <strain evidence="1 2">YIM 65646</strain>
    </source>
</reference>
<dbReference type="RefSeq" id="WP_184789874.1">
    <property type="nucleotide sequence ID" value="NZ_BONT01000072.1"/>
</dbReference>
<accession>A0A841FUL5</accession>
<gene>
    <name evidence="1" type="ORF">HNR73_004910</name>
</gene>
<name>A0A841FUL5_9ACTN</name>
<dbReference type="Proteomes" id="UP000548476">
    <property type="component" value="Unassembled WGS sequence"/>
</dbReference>
<dbReference type="AlphaFoldDB" id="A0A841FUL5"/>
<sequence length="218" mass="23765">MQDWTEDWTGMVGGATPSACVRMQGRSAVVLAELDEAECARRGDDGPGIESWEALDLLMTLPQGESVPERVLTPAQKLLLDGLPEWAVERSGGNVVRLSRVPLRPLLAVAFTRRWAPGLRTAHVFSSMCAQAVVLPSEPGDPLIAIEADQYGVGLGVGAAGVAPRSVVVPEPYRLRRHTVARWWFAEHVYGLLVAQKRRALGAGENSLVDRQRLDQRL</sequence>
<proteinExistence type="predicted"/>
<dbReference type="EMBL" id="JACHGT010000011">
    <property type="protein sequence ID" value="MBB6037037.1"/>
    <property type="molecule type" value="Genomic_DNA"/>
</dbReference>
<evidence type="ECO:0000313" key="1">
    <source>
        <dbReference type="EMBL" id="MBB6037037.1"/>
    </source>
</evidence>